<protein>
    <submittedName>
        <fullName evidence="2">Uncharacterized protein</fullName>
    </submittedName>
</protein>
<proteinExistence type="predicted"/>
<dbReference type="OrthoDB" id="543088at2759"/>
<evidence type="ECO:0000313" key="3">
    <source>
        <dbReference type="Proteomes" id="UP000747110"/>
    </source>
</evidence>
<feature type="region of interest" description="Disordered" evidence="1">
    <location>
        <begin position="1738"/>
        <end position="1761"/>
    </location>
</feature>
<evidence type="ECO:0000256" key="1">
    <source>
        <dbReference type="SAM" id="MobiDB-lite"/>
    </source>
</evidence>
<sequence length="2451" mass="251787">MSQSLDSLFWTSHDNFLRKLQEGKASTSLLNDHFEWLLYGTQKFKPSNESSRKQIIGNAKLEFKGKPFLYNAKLRPLVLRAAKLLDLDEIQAILLLRRWVKNHDINENTLQENDPATMNTMVLQVLKYYNLERHLLLKSIQVVLINEADGGTLADLRSRLINANVEEQLHARLRENVESGAAAISRRLRAGDAAAIAGAAGADVAAAGTSTAVSAASTGFITTAATLDWLKAAKDEMQTGLIRERIELLNCMLLLYERCRVACKPERALALARLLLDRVFASVHSGGAADGGSGSTISFTAAGYGIRASAGNPAAEADVQHSRMLAALLLMSCLDLPGHVLLTAGPSAASGGGGAAAAEADEGPPLGGKTMDLHNQISQYAAMPETALLLLTWVGCLRLLDLSGSDSSVRDLDAATRDLEGRVAAMGGLAPAVAALKTACDGAFGIVLLQYRGVARKALCVLCTAFDLGADSLNPAMYETVEGLLKLCLQDDIQACTDFWDESVATMAPLRSLRTGAVRLFPVLLHPLLVLLRLTAVSAATASRAYAFLQEKVSLMVVHTADEPALKHLEDLPNEVLVDVPLPWNLAPTVEGMVLPEEMPGTVLPMPPVLSALQGGFIMVEYAADVNGNCPQSRGQVLLLSRAVYCVAALEHALRHNLPLERSLFRDLSDTFSLLGSLCALYPDNLSDIMAQSVTSSGACRDWLQVTAGVLAIGPQLAAEPTAGAAAAAPVDPAAAAVEAAASLPLPPPQPLHLMADAAKLLAAMVAVSPGRVLQLLPQLPLLSSPGGDLLTGLPPSVAMDALPTFTVPPRIDSFCGLLPLLSAVQRDLERPTGRYPLTVALLSLLAELLERGFVAAPLPVVVLFVMYELLPSHHHWHYESPKERWTLTRGLFRILRLALTAGAYVSDPDISALAPAPPPASSTAPARGSAGAVAAGGGALLLLTYAGECGGGGAGGGGGGGSGGSSCPEEKGATLTPDDILQAAVPRLHVSLLSAAVLKLLLLHGPVLLARCLPPPADVLEQLQREDPGRPELPVLEDCAAELVKIIPPLLAAAGTHPQEQPFEEYLFGGRDPTPAAHLVSYITYAEVNQDMLPPQQQISYFAMRALLSIAACVARPVSRSLPGVSLALAVPVSSSAESCLCSLLRGTAASEHPELYAVATQLAAEAVANHPEVLDALLFPASLEHQQQQGSGVALPLLPAPPGAAGGAATGQGAARQWAGRALDGLYAMLQNAGKLKQEQPQVLACALRVLAAMWRQPTAASRPVSLLRSTSGLWRGLEACLGLVASATSASPDLLAEAAPGANLDARAQGALCEAYALQILTAEAFAQARFPGSAGAAAANGGEAQAVLDRLVRGGGLLRLLRAAAEPVMITVAVGVGDVGNDNTVEAEIHSVGSLQHLAAALELSLGPALWNTGLSVGADDVSIGPTIREELSGVRSLMDQGMVSKEDLQSACSHLWMGPPPLATAADPVNDVSMPQEWHTNPLRLVLQRQCIGAALINRCHASTTDLAQLPDSPTGPVPGTEQLLSRARLAALLPNDYQDIMEPAVGDVNTMYSLGEALVARLQAVCTLTSVLAQGGRLLPDGDASATVAAVLLNPPMPAGSSAANEPATPSAAAPSTSAASAPAGLLTTVQLVCWTAVSGLVAWCASKDSRAALQSDWGLRRLHAHRIAAALTAARLLLSVMQGIQKVLAAAPPAATAGGTGSGGGFSTPTRGPGPVLSSIFGTPIALTPLGAAPPRSGRHGAAGGSTSTMSGGGGGGISADPAYLPFVASLTRQWAVWARAMTGRLPQCPPAAAEQITDAIGGALLLALRSLQPESAVPPDQQLMQAADRQLLAASLRSTLTQLCDLAASGSISTSLAAQLLLESTRHLAIKDWLPQLFNKLDLGEYIRAAANRAAELATAAAASGGGGGGTTRGGTDAAAAAGDLGMLSLAVAVAQVPEGAYMLYEQDIVENLVAASRQLLSGSGGRLAAFSVIAVTGTGPYKPGVDGTYASTAGAAAAGIGGLSGSPPPDTCGAYLLTPSPAAAAVFGALPTATAAAEAAAKAGEVWSPVHRQWCTLLQFSGSLVKTLGQRLNIERGALDLLLAMEPRLMLAVLPPGGDVRQPLTLAGLVEMEAALFLLIQMTAYTGGWHMLLPSSLLNFRTAVSTLLTWLAQPNLVKSFSVDCRPRTTREVVLAGVPAAGVPCSDGWFRICTLGTASSAAAATGPNGSVAAMAGAGGLGSPIFGSIPTVGSLSRGLSDALPINTPGLVTPIGATRAAGGLGLVTPGGAGRGATPGASGGGGVGGMGGVCSEYSAQMAEKLYTCAQHALTFLVASSPQLSQGEAATLGPAWPRPQDLSALLDQCMCASESLAGVTAPAADVSGTHDRRTRLMHLLGRVGQLCSDFNGVLAAAGSSNAFGATAGVAVREQLAREWLASLQAGPLGASASGFGSGVGMQAVPAS</sequence>
<evidence type="ECO:0000313" key="2">
    <source>
        <dbReference type="EMBL" id="GIL79188.1"/>
    </source>
</evidence>
<dbReference type="EMBL" id="BNCP01000015">
    <property type="protein sequence ID" value="GIL79188.1"/>
    <property type="molecule type" value="Genomic_DNA"/>
</dbReference>
<organism evidence="2 3">
    <name type="scientific">Volvox reticuliferus</name>
    <dbReference type="NCBI Taxonomy" id="1737510"/>
    <lineage>
        <taxon>Eukaryota</taxon>
        <taxon>Viridiplantae</taxon>
        <taxon>Chlorophyta</taxon>
        <taxon>core chlorophytes</taxon>
        <taxon>Chlorophyceae</taxon>
        <taxon>CS clade</taxon>
        <taxon>Chlamydomonadales</taxon>
        <taxon>Volvocaceae</taxon>
        <taxon>Volvox</taxon>
    </lineage>
</organism>
<dbReference type="GO" id="GO:0006405">
    <property type="term" value="P:RNA export from nucleus"/>
    <property type="evidence" value="ECO:0007669"/>
    <property type="project" value="TreeGrafter"/>
</dbReference>
<dbReference type="InterPro" id="IPR044840">
    <property type="entry name" value="Nup188"/>
</dbReference>
<name>A0A8J4CCS8_9CHLO</name>
<dbReference type="GO" id="GO:0006606">
    <property type="term" value="P:protein import into nucleus"/>
    <property type="evidence" value="ECO:0007669"/>
    <property type="project" value="TreeGrafter"/>
</dbReference>
<dbReference type="Proteomes" id="UP000747110">
    <property type="component" value="Unassembled WGS sequence"/>
</dbReference>
<dbReference type="PANTHER" id="PTHR31431">
    <property type="entry name" value="NUCLEOPORIN NUP188 HOMOLOG"/>
    <property type="match status" value="1"/>
</dbReference>
<keyword evidence="3" id="KW-1185">Reference proteome</keyword>
<dbReference type="PANTHER" id="PTHR31431:SF1">
    <property type="entry name" value="NUCLEOPORIN NUP188"/>
    <property type="match status" value="1"/>
</dbReference>
<dbReference type="GO" id="GO:0017056">
    <property type="term" value="F:structural constituent of nuclear pore"/>
    <property type="evidence" value="ECO:0007669"/>
    <property type="project" value="InterPro"/>
</dbReference>
<dbReference type="GO" id="GO:0044611">
    <property type="term" value="C:nuclear pore inner ring"/>
    <property type="evidence" value="ECO:0007669"/>
    <property type="project" value="TreeGrafter"/>
</dbReference>
<comment type="caution">
    <text evidence="2">The sequence shown here is derived from an EMBL/GenBank/DDBJ whole genome shotgun (WGS) entry which is preliminary data.</text>
</comment>
<reference evidence="2" key="1">
    <citation type="journal article" date="2021" name="Proc. Natl. Acad. Sci. U.S.A.">
        <title>Three genomes in the algal genus Volvox reveal the fate of a haploid sex-determining region after a transition to homothallism.</title>
        <authorList>
            <person name="Yamamoto K."/>
            <person name="Hamaji T."/>
            <person name="Kawai-Toyooka H."/>
            <person name="Matsuzaki R."/>
            <person name="Takahashi F."/>
            <person name="Nishimura Y."/>
            <person name="Kawachi M."/>
            <person name="Noguchi H."/>
            <person name="Minakuchi Y."/>
            <person name="Umen J.G."/>
            <person name="Toyoda A."/>
            <person name="Nozaki H."/>
        </authorList>
    </citation>
    <scope>NUCLEOTIDE SEQUENCE</scope>
    <source>
        <strain evidence="2">NIES-3786</strain>
    </source>
</reference>
<accession>A0A8J4CCS8</accession>
<gene>
    <name evidence="2" type="ORF">Vretifemale_8560</name>
</gene>